<dbReference type="Proteomes" id="UP000284243">
    <property type="component" value="Unassembled WGS sequence"/>
</dbReference>
<accession>A0A412TQX4</accession>
<protein>
    <submittedName>
        <fullName evidence="2">Uncharacterized protein</fullName>
    </submittedName>
</protein>
<feature type="region of interest" description="Disordered" evidence="1">
    <location>
        <begin position="1"/>
        <end position="21"/>
    </location>
</feature>
<comment type="caution">
    <text evidence="2">The sequence shown here is derived from an EMBL/GenBank/DDBJ whole genome shotgun (WGS) entry which is preliminary data.</text>
</comment>
<dbReference type="InterPro" id="IPR036852">
    <property type="entry name" value="Peptidase_S8/S53_dom_sf"/>
</dbReference>
<name>A0A412TQX4_9BACT</name>
<dbReference type="Gene3D" id="3.40.50.200">
    <property type="entry name" value="Peptidase S8/S53 domain"/>
    <property type="match status" value="1"/>
</dbReference>
<gene>
    <name evidence="2" type="ORF">DWW57_09930</name>
</gene>
<feature type="compositionally biased region" description="Basic and acidic residues" evidence="1">
    <location>
        <begin position="12"/>
        <end position="21"/>
    </location>
</feature>
<dbReference type="AlphaFoldDB" id="A0A412TQX4"/>
<dbReference type="EMBL" id="QRYC01000012">
    <property type="protein sequence ID" value="RGU56071.1"/>
    <property type="molecule type" value="Genomic_DNA"/>
</dbReference>
<evidence type="ECO:0000313" key="2">
    <source>
        <dbReference type="EMBL" id="RGU56071.1"/>
    </source>
</evidence>
<feature type="compositionally biased region" description="Acidic residues" evidence="1">
    <location>
        <begin position="1"/>
        <end position="11"/>
    </location>
</feature>
<dbReference type="GO" id="GO:0004252">
    <property type="term" value="F:serine-type endopeptidase activity"/>
    <property type="evidence" value="ECO:0007669"/>
    <property type="project" value="InterPro"/>
</dbReference>
<dbReference type="SUPFAM" id="SSF52743">
    <property type="entry name" value="Subtilisin-like"/>
    <property type="match status" value="1"/>
</dbReference>
<reference evidence="2 3" key="1">
    <citation type="submission" date="2018-08" db="EMBL/GenBank/DDBJ databases">
        <title>A genome reference for cultivated species of the human gut microbiota.</title>
        <authorList>
            <person name="Zou Y."/>
            <person name="Xue W."/>
            <person name="Luo G."/>
        </authorList>
    </citation>
    <scope>NUCLEOTIDE SEQUENCE [LARGE SCALE GENOMIC DNA]</scope>
    <source>
        <strain evidence="2 3">AF16-14</strain>
    </source>
</reference>
<organism evidence="2 3">
    <name type="scientific">Odoribacter splanchnicus</name>
    <dbReference type="NCBI Taxonomy" id="28118"/>
    <lineage>
        <taxon>Bacteria</taxon>
        <taxon>Pseudomonadati</taxon>
        <taxon>Bacteroidota</taxon>
        <taxon>Bacteroidia</taxon>
        <taxon>Bacteroidales</taxon>
        <taxon>Odoribacteraceae</taxon>
        <taxon>Odoribacter</taxon>
    </lineage>
</organism>
<dbReference type="GO" id="GO:0006508">
    <property type="term" value="P:proteolysis"/>
    <property type="evidence" value="ECO:0007669"/>
    <property type="project" value="InterPro"/>
</dbReference>
<proteinExistence type="predicted"/>
<sequence>MTVACSDDEDTKDYPELPDRDLDISVPVVPADWEPGMAYKPYEDDMPEPLNVDVHVLVVGEGEQLENVLHVLNNEAWLWGFELFGKEVEKKENVRQCFFPNHENICIHTMKSIMDLGSDDVKYDIILFTTPVEDMATAELCEKQLKEKCDKYPMVIVPAGDYEGSSFSNKAWDFCKQVGGVNWERDVLPNFPEWGEVGEFLTDEQKVYYHPGNVAAAYAVKEGGHAWTYEWVIVGGSDGYGNVYGTTPGEVFQYNSMCAPFSFNVNDAQVKSTELSAAYVAKIAAEVKRRLPHYTASELSEIILSNVDYIGAFASYGYGMINPKTLWGVVKTKEVPANETN</sequence>
<evidence type="ECO:0000313" key="3">
    <source>
        <dbReference type="Proteomes" id="UP000284243"/>
    </source>
</evidence>
<evidence type="ECO:0000256" key="1">
    <source>
        <dbReference type="SAM" id="MobiDB-lite"/>
    </source>
</evidence>